<evidence type="ECO:0000313" key="1">
    <source>
        <dbReference type="EMBL" id="ETI35026.1"/>
    </source>
</evidence>
<organism evidence="1 2">
    <name type="scientific">Phytophthora nicotianae P1569</name>
    <dbReference type="NCBI Taxonomy" id="1317065"/>
    <lineage>
        <taxon>Eukaryota</taxon>
        <taxon>Sar</taxon>
        <taxon>Stramenopiles</taxon>
        <taxon>Oomycota</taxon>
        <taxon>Peronosporomycetes</taxon>
        <taxon>Peronosporales</taxon>
        <taxon>Peronosporaceae</taxon>
        <taxon>Phytophthora</taxon>
    </lineage>
</organism>
<reference evidence="1 2" key="1">
    <citation type="submission" date="2013-11" db="EMBL/GenBank/DDBJ databases">
        <title>The Genome Sequence of Phytophthora parasitica P1569.</title>
        <authorList>
            <consortium name="The Broad Institute Genomics Platform"/>
            <person name="Russ C."/>
            <person name="Tyler B."/>
            <person name="Panabieres F."/>
            <person name="Shan W."/>
            <person name="Tripathy S."/>
            <person name="Grunwald N."/>
            <person name="Machado M."/>
            <person name="Johnson C.S."/>
            <person name="Arredondo F."/>
            <person name="Hong C."/>
            <person name="Coffey M."/>
            <person name="Young S.K."/>
            <person name="Zeng Q."/>
            <person name="Gargeya S."/>
            <person name="Fitzgerald M."/>
            <person name="Abouelleil A."/>
            <person name="Alvarado L."/>
            <person name="Chapman S.B."/>
            <person name="Gainer-Dewar J."/>
            <person name="Goldberg J."/>
            <person name="Griggs A."/>
            <person name="Gujja S."/>
            <person name="Hansen M."/>
            <person name="Howarth C."/>
            <person name="Imamovic A."/>
            <person name="Ireland A."/>
            <person name="Larimer J."/>
            <person name="McCowan C."/>
            <person name="Murphy C."/>
            <person name="Pearson M."/>
            <person name="Poon T.W."/>
            <person name="Priest M."/>
            <person name="Roberts A."/>
            <person name="Saif S."/>
            <person name="Shea T."/>
            <person name="Sykes S."/>
            <person name="Wortman J."/>
            <person name="Nusbaum C."/>
            <person name="Birren B."/>
        </authorList>
    </citation>
    <scope>NUCLEOTIDE SEQUENCE [LARGE SCALE GENOMIC DNA]</scope>
    <source>
        <strain evidence="1 2">P1569</strain>
    </source>
</reference>
<dbReference type="AlphaFoldDB" id="V9E7R6"/>
<dbReference type="EMBL" id="ANIZ01003245">
    <property type="protein sequence ID" value="ETI35026.1"/>
    <property type="molecule type" value="Genomic_DNA"/>
</dbReference>
<gene>
    <name evidence="1" type="ORF">F443_18575</name>
</gene>
<name>V9E7R6_PHYNI</name>
<dbReference type="HOGENOM" id="CLU_1477873_0_0_1"/>
<dbReference type="Proteomes" id="UP000018721">
    <property type="component" value="Unassembled WGS sequence"/>
</dbReference>
<accession>V9E7R6</accession>
<keyword evidence="2" id="KW-1185">Reference proteome</keyword>
<sequence length="183" mass="21085">MVCNCIYMEKLEKLKELYNDKSLAWLQDVPLTPYEIRKASKNTSTRSSESMQAAHIVGLAVAVQQVSKMFPNQKPSWKDLEKFINQKNNITMATSKENLGLHDLVDTIIIRAIKGEIVEICGSKDHFKTHPNWTIDQQHERFLQIRNWVETRKKELVQQEKSEYTSGCISFCTALLQSLKQVG</sequence>
<protein>
    <submittedName>
        <fullName evidence="1">Uncharacterized protein</fullName>
    </submittedName>
</protein>
<comment type="caution">
    <text evidence="1">The sequence shown here is derived from an EMBL/GenBank/DDBJ whole genome shotgun (WGS) entry which is preliminary data.</text>
</comment>
<proteinExistence type="predicted"/>
<evidence type="ECO:0000313" key="2">
    <source>
        <dbReference type="Proteomes" id="UP000018721"/>
    </source>
</evidence>